<gene>
    <name evidence="1" type="ORF">XBFM1_2600060</name>
</gene>
<proteinExistence type="predicted"/>
<dbReference type="HOGENOM" id="CLU_3190730_0_0_6"/>
<reference evidence="1" key="1">
    <citation type="submission" date="2013-07" db="EMBL/GenBank/DDBJ databases">
        <title>Sub-species coevolution in mutualistic symbiosis.</title>
        <authorList>
            <person name="Murfin K."/>
            <person name="Klassen J."/>
            <person name="Lee M."/>
            <person name="Forst S."/>
            <person name="Stock P."/>
            <person name="Goodrich-Blair H."/>
        </authorList>
    </citation>
    <scope>NUCLEOTIDE SEQUENCE [LARGE SCALE GENOMIC DNA]</scope>
    <source>
        <strain evidence="1">Feltiae Moldova</strain>
    </source>
</reference>
<accession>A0A077NU05</accession>
<organism evidence="1">
    <name type="scientific">Xenorhabdus bovienii str. feltiae Moldova</name>
    <dbReference type="NCBI Taxonomy" id="1398200"/>
    <lineage>
        <taxon>Bacteria</taxon>
        <taxon>Pseudomonadati</taxon>
        <taxon>Pseudomonadota</taxon>
        <taxon>Gammaproteobacteria</taxon>
        <taxon>Enterobacterales</taxon>
        <taxon>Morganellaceae</taxon>
        <taxon>Xenorhabdus</taxon>
    </lineage>
</organism>
<dbReference type="AlphaFoldDB" id="A0A077NU05"/>
<dbReference type="EMBL" id="CBSV010000180">
    <property type="protein sequence ID" value="CDH02345.1"/>
    <property type="molecule type" value="Genomic_DNA"/>
</dbReference>
<comment type="caution">
    <text evidence="1">The sequence shown here is derived from an EMBL/GenBank/DDBJ whole genome shotgun (WGS) entry which is preliminary data.</text>
</comment>
<name>A0A077NU05_XENBV</name>
<protein>
    <submittedName>
        <fullName evidence="1">Uncharacterized protein</fullName>
    </submittedName>
</protein>
<sequence>MSLLYFSHYVNRLMIKTAFDAYINIPITEKMLLSQCYNSIIPIHIA</sequence>
<evidence type="ECO:0000313" key="1">
    <source>
        <dbReference type="EMBL" id="CDH02345.1"/>
    </source>
</evidence>
<dbReference type="Proteomes" id="UP000028487">
    <property type="component" value="Unassembled WGS sequence"/>
</dbReference>